<dbReference type="EnsemblPlants" id="OBART04G16310.1">
    <property type="protein sequence ID" value="OBART04G16310.1"/>
    <property type="gene ID" value="OBART04G16310"/>
</dbReference>
<dbReference type="GO" id="GO:0030091">
    <property type="term" value="P:protein repair"/>
    <property type="evidence" value="ECO:0007669"/>
    <property type="project" value="UniProtKB-ARBA"/>
</dbReference>
<dbReference type="GO" id="GO:0005737">
    <property type="term" value="C:cytoplasm"/>
    <property type="evidence" value="ECO:0007669"/>
    <property type="project" value="TreeGrafter"/>
</dbReference>
<dbReference type="InterPro" id="IPR000682">
    <property type="entry name" value="PCMT"/>
</dbReference>
<keyword evidence="9" id="KW-1185">Reference proteome</keyword>
<evidence type="ECO:0000256" key="1">
    <source>
        <dbReference type="ARBA" id="ARBA00005369"/>
    </source>
</evidence>
<evidence type="ECO:0000313" key="8">
    <source>
        <dbReference type="EnsemblPlants" id="OBART04G16310.1"/>
    </source>
</evidence>
<accession>A0A0D3FX52</accession>
<dbReference type="PROSITE" id="PS01279">
    <property type="entry name" value="PCMT"/>
    <property type="match status" value="1"/>
</dbReference>
<reference evidence="8" key="2">
    <citation type="submission" date="2015-03" db="UniProtKB">
        <authorList>
            <consortium name="EnsemblPlants"/>
        </authorList>
    </citation>
    <scope>IDENTIFICATION</scope>
</reference>
<proteinExistence type="inferred from homology"/>
<organism evidence="8">
    <name type="scientific">Oryza barthii</name>
    <dbReference type="NCBI Taxonomy" id="65489"/>
    <lineage>
        <taxon>Eukaryota</taxon>
        <taxon>Viridiplantae</taxon>
        <taxon>Streptophyta</taxon>
        <taxon>Embryophyta</taxon>
        <taxon>Tracheophyta</taxon>
        <taxon>Spermatophyta</taxon>
        <taxon>Magnoliopsida</taxon>
        <taxon>Liliopsida</taxon>
        <taxon>Poales</taxon>
        <taxon>Poaceae</taxon>
        <taxon>BOP clade</taxon>
        <taxon>Oryzoideae</taxon>
        <taxon>Oryzeae</taxon>
        <taxon>Oryzinae</taxon>
        <taxon>Oryza</taxon>
    </lineage>
</organism>
<name>A0A0D3FX52_9ORYZ</name>
<dbReference type="GO" id="GO:0004719">
    <property type="term" value="F:protein-L-isoaspartate (D-aspartate) O-methyltransferase activity"/>
    <property type="evidence" value="ECO:0007669"/>
    <property type="project" value="UniProtKB-EC"/>
</dbReference>
<dbReference type="STRING" id="65489.A0A0D3FX52"/>
<dbReference type="Gramene" id="OBART04G16310.1">
    <property type="protein sequence ID" value="OBART04G16310.1"/>
    <property type="gene ID" value="OBART04G16310"/>
</dbReference>
<dbReference type="FunFam" id="3.40.50.150:FF:000027">
    <property type="entry name" value="Protein-L-isoaspartate O-methyltransferase"/>
    <property type="match status" value="1"/>
</dbReference>
<evidence type="ECO:0000256" key="3">
    <source>
        <dbReference type="ARBA" id="ARBA00022603"/>
    </source>
</evidence>
<feature type="region of interest" description="Disordered" evidence="7">
    <location>
        <begin position="138"/>
        <end position="163"/>
    </location>
</feature>
<evidence type="ECO:0000256" key="7">
    <source>
        <dbReference type="SAM" id="MobiDB-lite"/>
    </source>
</evidence>
<dbReference type="PaxDb" id="65489-OBART04G16310.1"/>
<dbReference type="GO" id="GO:0032259">
    <property type="term" value="P:methylation"/>
    <property type="evidence" value="ECO:0007669"/>
    <property type="project" value="UniProtKB-KW"/>
</dbReference>
<reference evidence="8" key="1">
    <citation type="journal article" date="2009" name="Rice">
        <title>De Novo Next Generation Sequencing of Plant Genomes.</title>
        <authorList>
            <person name="Rounsley S."/>
            <person name="Marri P.R."/>
            <person name="Yu Y."/>
            <person name="He R."/>
            <person name="Sisneros N."/>
            <person name="Goicoechea J.L."/>
            <person name="Lee S.J."/>
            <person name="Angelova A."/>
            <person name="Kudrna D."/>
            <person name="Luo M."/>
            <person name="Affourtit J."/>
            <person name="Desany B."/>
            <person name="Knight J."/>
            <person name="Niazi F."/>
            <person name="Egholm M."/>
            <person name="Wing R.A."/>
        </authorList>
    </citation>
    <scope>NUCLEOTIDE SEQUENCE [LARGE SCALE GENOMIC DNA]</scope>
    <source>
        <strain evidence="8">cv. IRGC 105608</strain>
    </source>
</reference>
<dbReference type="HOGENOM" id="CLU_607468_0_0_1"/>
<dbReference type="CDD" id="cd02440">
    <property type="entry name" value="AdoMet_MTases"/>
    <property type="match status" value="1"/>
</dbReference>
<dbReference type="NCBIfam" id="TIGR00080">
    <property type="entry name" value="pimt"/>
    <property type="match status" value="1"/>
</dbReference>
<evidence type="ECO:0000313" key="9">
    <source>
        <dbReference type="Proteomes" id="UP000026960"/>
    </source>
</evidence>
<comment type="similarity">
    <text evidence="1">Belongs to the methyltransferase superfamily. L-isoaspartyl/D-aspartyl protein methyltransferase family.</text>
</comment>
<evidence type="ECO:0000256" key="4">
    <source>
        <dbReference type="ARBA" id="ARBA00022679"/>
    </source>
</evidence>
<dbReference type="PANTHER" id="PTHR11579:SF27">
    <property type="entry name" value="PROTEIN-L-ISOASPARTATE O-METHYLTRANSFERASE"/>
    <property type="match status" value="1"/>
</dbReference>
<protein>
    <recommendedName>
        <fullName evidence="2">protein-L-isoaspartate(D-aspartate) O-methyltransferase</fullName>
        <ecNumber evidence="2">2.1.1.77</ecNumber>
    </recommendedName>
</protein>
<dbReference type="AlphaFoldDB" id="A0A0D3FX52"/>
<keyword evidence="4" id="KW-0808">Transferase</keyword>
<dbReference type="EC" id="2.1.1.77" evidence="2"/>
<dbReference type="eggNOG" id="KOG1661">
    <property type="taxonomic scope" value="Eukaryota"/>
</dbReference>
<dbReference type="InterPro" id="IPR029063">
    <property type="entry name" value="SAM-dependent_MTases_sf"/>
</dbReference>
<dbReference type="Pfam" id="PF01135">
    <property type="entry name" value="PCMT"/>
    <property type="match status" value="1"/>
</dbReference>
<evidence type="ECO:0000256" key="2">
    <source>
        <dbReference type="ARBA" id="ARBA00011890"/>
    </source>
</evidence>
<comment type="catalytic activity">
    <reaction evidence="6">
        <text>[protein]-L-isoaspartate + S-adenosyl-L-methionine = [protein]-L-isoaspartate alpha-methyl ester + S-adenosyl-L-homocysteine</text>
        <dbReference type="Rhea" id="RHEA:12705"/>
        <dbReference type="Rhea" id="RHEA-COMP:12143"/>
        <dbReference type="Rhea" id="RHEA-COMP:12144"/>
        <dbReference type="ChEBI" id="CHEBI:57856"/>
        <dbReference type="ChEBI" id="CHEBI:59789"/>
        <dbReference type="ChEBI" id="CHEBI:90596"/>
        <dbReference type="ChEBI" id="CHEBI:90598"/>
        <dbReference type="EC" id="2.1.1.77"/>
    </reaction>
</comment>
<keyword evidence="5" id="KW-0949">S-adenosyl-L-methionine</keyword>
<dbReference type="Gene3D" id="3.40.50.150">
    <property type="entry name" value="Vaccinia Virus protein VP39"/>
    <property type="match status" value="1"/>
</dbReference>
<dbReference type="SUPFAM" id="SSF53335">
    <property type="entry name" value="S-adenosyl-L-methionine-dependent methyltransferases"/>
    <property type="match status" value="1"/>
</dbReference>
<sequence>MEDEAARGGETFDPDLIRAIFKLVWSRRGERGGGGGDAGDEVIEVEPAPETSRRNRSATANASALKRLFNVLLLLPKQRAQQLLNPPIWSVYCHNFFWTFEETEYPYRIAPGQSNQPTREVVLSTEWKVWIGRPRAHTRPFLGGSRQAPVPHPRYQSSPERRPPVERELLHTATASASPARCLSPSSAALPRRFLHHLLLAATPPRPTPPPPPLRCIPFHRMAQFWTQGSLDKNKALVEYLKQYGAVRTDKVAEVMESIDRALFVAEGLTPYTDSPMPIGYNATISAPHMHATCLELLKDHLQPGMHALDVGSGSGYLTACFAMMVGPEGRAVGIEHIPELVAASTENVQRSAAAQLLKDGSLSFHVADGRLGWPDDAPYDAIHVGAAAPEIPQPLVDQLKTGGRMVIPVGSYFQELQVVDKNADGSVTVQNDASVRYVPLTSRSAQLQDS</sequence>
<dbReference type="Proteomes" id="UP000026960">
    <property type="component" value="Chromosome 4"/>
</dbReference>
<evidence type="ECO:0000256" key="5">
    <source>
        <dbReference type="ARBA" id="ARBA00022691"/>
    </source>
</evidence>
<evidence type="ECO:0000256" key="6">
    <source>
        <dbReference type="ARBA" id="ARBA00029295"/>
    </source>
</evidence>
<dbReference type="PANTHER" id="PTHR11579">
    <property type="entry name" value="PROTEIN-L-ISOASPARTATE O-METHYLTRANSFERASE"/>
    <property type="match status" value="1"/>
</dbReference>
<keyword evidence="3" id="KW-0489">Methyltransferase</keyword>